<dbReference type="AlphaFoldDB" id="A0A0C4Y8G8"/>
<proteinExistence type="predicted"/>
<evidence type="ECO:0000259" key="4">
    <source>
        <dbReference type="PROSITE" id="PS01124"/>
    </source>
</evidence>
<keyword evidence="6" id="KW-1185">Reference proteome</keyword>
<feature type="domain" description="HTH araC/xylS-type" evidence="4">
    <location>
        <begin position="268"/>
        <end position="368"/>
    </location>
</feature>
<dbReference type="PANTHER" id="PTHR46796:SF12">
    <property type="entry name" value="HTH-TYPE DNA-BINDING TRANSCRIPTIONAL ACTIVATOR EUTR"/>
    <property type="match status" value="1"/>
</dbReference>
<evidence type="ECO:0000256" key="2">
    <source>
        <dbReference type="ARBA" id="ARBA00023125"/>
    </source>
</evidence>
<dbReference type="KEGG" id="cbw:RR42_s0099"/>
<dbReference type="Proteomes" id="UP000031843">
    <property type="component" value="Chromosome secondary"/>
</dbReference>
<dbReference type="InterPro" id="IPR018060">
    <property type="entry name" value="HTH_AraC"/>
</dbReference>
<dbReference type="EMBL" id="CP010537">
    <property type="protein sequence ID" value="AJG21697.1"/>
    <property type="molecule type" value="Genomic_DNA"/>
</dbReference>
<dbReference type="GO" id="GO:0043565">
    <property type="term" value="F:sequence-specific DNA binding"/>
    <property type="evidence" value="ECO:0007669"/>
    <property type="project" value="InterPro"/>
</dbReference>
<evidence type="ECO:0000313" key="6">
    <source>
        <dbReference type="Proteomes" id="UP000031843"/>
    </source>
</evidence>
<name>A0A0C4Y8G8_9BURK</name>
<dbReference type="InterPro" id="IPR009057">
    <property type="entry name" value="Homeodomain-like_sf"/>
</dbReference>
<dbReference type="PANTHER" id="PTHR46796">
    <property type="entry name" value="HTH-TYPE TRANSCRIPTIONAL ACTIVATOR RHAS-RELATED"/>
    <property type="match status" value="1"/>
</dbReference>
<gene>
    <name evidence="5" type="ORF">RR42_s0099</name>
</gene>
<keyword evidence="1" id="KW-0805">Transcription regulation</keyword>
<dbReference type="SUPFAM" id="SSF46689">
    <property type="entry name" value="Homeodomain-like"/>
    <property type="match status" value="2"/>
</dbReference>
<dbReference type="STRING" id="68895.RR42_s0099"/>
<dbReference type="InterPro" id="IPR050204">
    <property type="entry name" value="AraC_XylS_family_regulators"/>
</dbReference>
<evidence type="ECO:0000256" key="3">
    <source>
        <dbReference type="ARBA" id="ARBA00023163"/>
    </source>
</evidence>
<dbReference type="Pfam" id="PF12833">
    <property type="entry name" value="HTH_18"/>
    <property type="match status" value="1"/>
</dbReference>
<evidence type="ECO:0000313" key="5">
    <source>
        <dbReference type="EMBL" id="AJG21697.1"/>
    </source>
</evidence>
<sequence>MRHPGGGMKLAAETLCTECPHFAMSATFDRSTDSRAGGHPGRQGIFRVTAAHDADEHASNLSRWNQTYDQLSPGSFTGEVRELWLPHAQVFIERTNRSLRQSCMAWPDAMWFGVPLPSVQAPATVGGMAIKPTAIAVRPGGTEFELRTPEDFGIFGIVVETAEFARYMEEVEHRDPASVLGQREVLSVQPWARARLCRALMEILSEAAGHHAARAGVTGIAADKVDSALFCGDLQERLLGSLVTLLMASSDSAQRPSVTHINRQRTVQRIRDYLLAHTADAITVPDLCRHFHLSRRALQYCFEDVAGMSPAAYLRALRLNGVRRDLKSGAAHSTVSDVAGAWGFHHLSQFAQDYRRMFGELPSAALRGPAGHGGPN</sequence>
<organism evidence="5 6">
    <name type="scientific">Cupriavidus basilensis</name>
    <dbReference type="NCBI Taxonomy" id="68895"/>
    <lineage>
        <taxon>Bacteria</taxon>
        <taxon>Pseudomonadati</taxon>
        <taxon>Pseudomonadota</taxon>
        <taxon>Betaproteobacteria</taxon>
        <taxon>Burkholderiales</taxon>
        <taxon>Burkholderiaceae</taxon>
        <taxon>Cupriavidus</taxon>
    </lineage>
</organism>
<dbReference type="SMART" id="SM00342">
    <property type="entry name" value="HTH_ARAC"/>
    <property type="match status" value="1"/>
</dbReference>
<reference evidence="5 6" key="1">
    <citation type="journal article" date="2015" name="Genome Announc.">
        <title>Complete Genome Sequence of Cupriavidus basilensis 4G11, Isolated from the Oak Ridge Field Research Center Site.</title>
        <authorList>
            <person name="Ray J."/>
            <person name="Waters R.J."/>
            <person name="Skerker J.M."/>
            <person name="Kuehl J.V."/>
            <person name="Price M.N."/>
            <person name="Huang J."/>
            <person name="Chakraborty R."/>
            <person name="Arkin A.P."/>
            <person name="Deutschbauer A."/>
        </authorList>
    </citation>
    <scope>NUCLEOTIDE SEQUENCE [LARGE SCALE GENOMIC DNA]</scope>
    <source>
        <strain evidence="5">4G11</strain>
    </source>
</reference>
<evidence type="ECO:0000256" key="1">
    <source>
        <dbReference type="ARBA" id="ARBA00023015"/>
    </source>
</evidence>
<keyword evidence="3" id="KW-0804">Transcription</keyword>
<protein>
    <submittedName>
        <fullName evidence="5">Ethanolamine operon regulatory protein</fullName>
    </submittedName>
</protein>
<accession>A0A0C4Y8G8</accession>
<dbReference type="GO" id="GO:0003700">
    <property type="term" value="F:DNA-binding transcription factor activity"/>
    <property type="evidence" value="ECO:0007669"/>
    <property type="project" value="InterPro"/>
</dbReference>
<dbReference type="PROSITE" id="PS01124">
    <property type="entry name" value="HTH_ARAC_FAMILY_2"/>
    <property type="match status" value="1"/>
</dbReference>
<dbReference type="Gene3D" id="1.10.10.60">
    <property type="entry name" value="Homeodomain-like"/>
    <property type="match status" value="1"/>
</dbReference>
<keyword evidence="2" id="KW-0238">DNA-binding</keyword>